<dbReference type="Proteomes" id="UP000219331">
    <property type="component" value="Unassembled WGS sequence"/>
</dbReference>
<keyword evidence="1" id="KW-0489">Methyltransferase</keyword>
<dbReference type="CDD" id="cd02440">
    <property type="entry name" value="AdoMet_MTases"/>
    <property type="match status" value="1"/>
</dbReference>
<proteinExistence type="predicted"/>
<dbReference type="Pfam" id="PF13489">
    <property type="entry name" value="Methyltransf_23"/>
    <property type="match status" value="1"/>
</dbReference>
<keyword evidence="1" id="KW-0808">Transferase</keyword>
<dbReference type="GO" id="GO:0032259">
    <property type="term" value="P:methylation"/>
    <property type="evidence" value="ECO:0007669"/>
    <property type="project" value="UniProtKB-KW"/>
</dbReference>
<dbReference type="STRING" id="538381.GCA_001696535_04032"/>
<dbReference type="Gene3D" id="3.40.50.150">
    <property type="entry name" value="Vaccinia Virus protein VP39"/>
    <property type="match status" value="1"/>
</dbReference>
<protein>
    <submittedName>
        <fullName evidence="1">Methyltransferase domain-containing protein</fullName>
    </submittedName>
</protein>
<keyword evidence="2" id="KW-1185">Reference proteome</keyword>
<dbReference type="SUPFAM" id="SSF53335">
    <property type="entry name" value="S-adenosyl-L-methionine-dependent methyltransferases"/>
    <property type="match status" value="1"/>
</dbReference>
<dbReference type="PANTHER" id="PTHR43861">
    <property type="entry name" value="TRANS-ACONITATE 2-METHYLTRANSFERASE-RELATED"/>
    <property type="match status" value="1"/>
</dbReference>
<name>A0A285TBW3_9HYPH</name>
<reference evidence="1 2" key="1">
    <citation type="submission" date="2017-08" db="EMBL/GenBank/DDBJ databases">
        <authorList>
            <person name="de Groot N.N."/>
        </authorList>
    </citation>
    <scope>NUCLEOTIDE SEQUENCE [LARGE SCALE GENOMIC DNA]</scope>
    <source>
        <strain evidence="1 2">USBA 352</strain>
    </source>
</reference>
<gene>
    <name evidence="1" type="ORF">SAMN05421512_11022</name>
</gene>
<sequence length="212" mass="22984">MRRQDEFWDKAARKYAADPIRDEASYRRTLEATAARLTPQDRVLEVGCGTGTTALRLAAGTGSYLGTDISAQMIAIANEKAADAMAENLAFRKASVMEAGQAELAAGAPPFDAVLAFNMLHMAEDLPATLAALRARLKTGGLLISKTVCLKSWGWYMLPLIRAMQMVGKAPHVGFFTIAELDQAMVDAGFRILEAELHPASRKARFLVAQKV</sequence>
<dbReference type="OrthoDB" id="5642573at2"/>
<organism evidence="1 2">
    <name type="scientific">Stappia indica</name>
    <dbReference type="NCBI Taxonomy" id="538381"/>
    <lineage>
        <taxon>Bacteria</taxon>
        <taxon>Pseudomonadati</taxon>
        <taxon>Pseudomonadota</taxon>
        <taxon>Alphaproteobacteria</taxon>
        <taxon>Hyphomicrobiales</taxon>
        <taxon>Stappiaceae</taxon>
        <taxon>Stappia</taxon>
    </lineage>
</organism>
<evidence type="ECO:0000313" key="1">
    <source>
        <dbReference type="EMBL" id="SOC19396.1"/>
    </source>
</evidence>
<dbReference type="EMBL" id="OBML01000010">
    <property type="protein sequence ID" value="SOC19396.1"/>
    <property type="molecule type" value="Genomic_DNA"/>
</dbReference>
<dbReference type="InterPro" id="IPR029063">
    <property type="entry name" value="SAM-dependent_MTases_sf"/>
</dbReference>
<dbReference type="AlphaFoldDB" id="A0A285TBW3"/>
<accession>A0A285TBW3</accession>
<dbReference type="RefSeq" id="WP_097175802.1">
    <property type="nucleotide sequence ID" value="NZ_OBML01000010.1"/>
</dbReference>
<dbReference type="GO" id="GO:0008168">
    <property type="term" value="F:methyltransferase activity"/>
    <property type="evidence" value="ECO:0007669"/>
    <property type="project" value="UniProtKB-KW"/>
</dbReference>
<evidence type="ECO:0000313" key="2">
    <source>
        <dbReference type="Proteomes" id="UP000219331"/>
    </source>
</evidence>